<name>A0A6J5LWF0_9CAUD</name>
<keyword evidence="1" id="KW-1133">Transmembrane helix</keyword>
<accession>A0A6J5LWF0</accession>
<protein>
    <submittedName>
        <fullName evidence="2">Uncharacterized protein</fullName>
    </submittedName>
</protein>
<sequence length="75" mass="7625">MRTQTIDPGPFFAGAGVMIAGAMLHTFSAGRPVMGNTRPGPVIMAMGGALILAGLTTQVSIPAPCGARSEARKIE</sequence>
<organism evidence="2">
    <name type="scientific">uncultured Caudovirales phage</name>
    <dbReference type="NCBI Taxonomy" id="2100421"/>
    <lineage>
        <taxon>Viruses</taxon>
        <taxon>Duplodnaviria</taxon>
        <taxon>Heunggongvirae</taxon>
        <taxon>Uroviricota</taxon>
        <taxon>Caudoviricetes</taxon>
        <taxon>Peduoviridae</taxon>
        <taxon>Maltschvirus</taxon>
        <taxon>Maltschvirus maltsch</taxon>
    </lineage>
</organism>
<reference evidence="2" key="1">
    <citation type="submission" date="2020-04" db="EMBL/GenBank/DDBJ databases">
        <authorList>
            <person name="Chiriac C."/>
            <person name="Salcher M."/>
            <person name="Ghai R."/>
            <person name="Kavagutti S V."/>
        </authorList>
    </citation>
    <scope>NUCLEOTIDE SEQUENCE</scope>
</reference>
<feature type="transmembrane region" description="Helical" evidence="1">
    <location>
        <begin position="12"/>
        <end position="30"/>
    </location>
</feature>
<proteinExistence type="predicted"/>
<evidence type="ECO:0000313" key="2">
    <source>
        <dbReference type="EMBL" id="CAB4138815.1"/>
    </source>
</evidence>
<gene>
    <name evidence="2" type="ORF">UFOVP350_4</name>
</gene>
<feature type="transmembrane region" description="Helical" evidence="1">
    <location>
        <begin position="42"/>
        <end position="63"/>
    </location>
</feature>
<dbReference type="EMBL" id="LR796362">
    <property type="protein sequence ID" value="CAB4138815.1"/>
    <property type="molecule type" value="Genomic_DNA"/>
</dbReference>
<keyword evidence="1" id="KW-0472">Membrane</keyword>
<evidence type="ECO:0000256" key="1">
    <source>
        <dbReference type="SAM" id="Phobius"/>
    </source>
</evidence>
<keyword evidence="1" id="KW-0812">Transmembrane</keyword>